<evidence type="ECO:0008006" key="6">
    <source>
        <dbReference type="Google" id="ProtNLM"/>
    </source>
</evidence>
<evidence type="ECO:0000256" key="2">
    <source>
        <dbReference type="ARBA" id="ARBA00023180"/>
    </source>
</evidence>
<comment type="caution">
    <text evidence="4">The sequence shown here is derived from an EMBL/GenBank/DDBJ whole genome shotgun (WGS) entry which is preliminary data.</text>
</comment>
<dbReference type="EMBL" id="JAEAOA010002325">
    <property type="protein sequence ID" value="KAK3610162.1"/>
    <property type="molecule type" value="Genomic_DNA"/>
</dbReference>
<dbReference type="PANTHER" id="PTHR33562">
    <property type="entry name" value="ATILLA, ISOFORM B-RELATED-RELATED"/>
    <property type="match status" value="1"/>
</dbReference>
<reference evidence="4" key="1">
    <citation type="journal article" date="2021" name="Genome Biol. Evol.">
        <title>A High-Quality Reference Genome for a Parasitic Bivalve with Doubly Uniparental Inheritance (Bivalvia: Unionida).</title>
        <authorList>
            <person name="Smith C.H."/>
        </authorList>
    </citation>
    <scope>NUCLEOTIDE SEQUENCE</scope>
    <source>
        <strain evidence="4">CHS0354</strain>
    </source>
</reference>
<protein>
    <recommendedName>
        <fullName evidence="6">Protein sleepless</fullName>
    </recommendedName>
</protein>
<sequence length="134" mass="15245">MKFVVCILSLCLLIPDAVEALIKCYVCDTLGNSEDSKRCGDYFRMNNQDAIDCQGICIKRRGRRVVQDGVEQVEVYRQCYDSLNQQERCFDETYNGISVNSCTCSTDYCNHAEDNQVSIMCISLILSTIVFFFA</sequence>
<dbReference type="Proteomes" id="UP001195483">
    <property type="component" value="Unassembled WGS sequence"/>
</dbReference>
<name>A0AAE0TGU6_9BIVA</name>
<feature type="signal peptide" evidence="3">
    <location>
        <begin position="1"/>
        <end position="20"/>
    </location>
</feature>
<dbReference type="GO" id="GO:0032222">
    <property type="term" value="P:regulation of synaptic transmission, cholinergic"/>
    <property type="evidence" value="ECO:0007669"/>
    <property type="project" value="InterPro"/>
</dbReference>
<dbReference type="AlphaFoldDB" id="A0AAE0TGU6"/>
<reference evidence="4" key="2">
    <citation type="journal article" date="2021" name="Genome Biol. Evol.">
        <title>Developing a high-quality reference genome for a parasitic bivalve with doubly uniparental inheritance (Bivalvia: Unionida).</title>
        <authorList>
            <person name="Smith C.H."/>
        </authorList>
    </citation>
    <scope>NUCLEOTIDE SEQUENCE</scope>
    <source>
        <strain evidence="4">CHS0354</strain>
        <tissue evidence="4">Mantle</tissue>
    </source>
</reference>
<evidence type="ECO:0000313" key="4">
    <source>
        <dbReference type="EMBL" id="KAK3610162.1"/>
    </source>
</evidence>
<organism evidence="4 5">
    <name type="scientific">Potamilus streckersoni</name>
    <dbReference type="NCBI Taxonomy" id="2493646"/>
    <lineage>
        <taxon>Eukaryota</taxon>
        <taxon>Metazoa</taxon>
        <taxon>Spiralia</taxon>
        <taxon>Lophotrochozoa</taxon>
        <taxon>Mollusca</taxon>
        <taxon>Bivalvia</taxon>
        <taxon>Autobranchia</taxon>
        <taxon>Heteroconchia</taxon>
        <taxon>Palaeoheterodonta</taxon>
        <taxon>Unionida</taxon>
        <taxon>Unionoidea</taxon>
        <taxon>Unionidae</taxon>
        <taxon>Ambleminae</taxon>
        <taxon>Lampsilini</taxon>
        <taxon>Potamilus</taxon>
    </lineage>
</organism>
<dbReference type="GO" id="GO:0030431">
    <property type="term" value="P:sleep"/>
    <property type="evidence" value="ECO:0007669"/>
    <property type="project" value="InterPro"/>
</dbReference>
<evidence type="ECO:0000256" key="1">
    <source>
        <dbReference type="ARBA" id="ARBA00022729"/>
    </source>
</evidence>
<proteinExistence type="predicted"/>
<dbReference type="InterPro" id="IPR031424">
    <property type="entry name" value="QVR-like"/>
</dbReference>
<gene>
    <name evidence="4" type="ORF">CHS0354_039946</name>
</gene>
<evidence type="ECO:0000256" key="3">
    <source>
        <dbReference type="SAM" id="SignalP"/>
    </source>
</evidence>
<evidence type="ECO:0000313" key="5">
    <source>
        <dbReference type="Proteomes" id="UP001195483"/>
    </source>
</evidence>
<dbReference type="Pfam" id="PF17064">
    <property type="entry name" value="QVR"/>
    <property type="match status" value="1"/>
</dbReference>
<reference evidence="4" key="3">
    <citation type="submission" date="2023-05" db="EMBL/GenBank/DDBJ databases">
        <authorList>
            <person name="Smith C.H."/>
        </authorList>
    </citation>
    <scope>NUCLEOTIDE SEQUENCE</scope>
    <source>
        <strain evidence="4">CHS0354</strain>
        <tissue evidence="4">Mantle</tissue>
    </source>
</reference>
<dbReference type="InterPro" id="IPR050975">
    <property type="entry name" value="Sleep_regulator"/>
</dbReference>
<accession>A0AAE0TGU6</accession>
<feature type="chain" id="PRO_5042154898" description="Protein sleepless" evidence="3">
    <location>
        <begin position="21"/>
        <end position="134"/>
    </location>
</feature>
<keyword evidence="5" id="KW-1185">Reference proteome</keyword>
<keyword evidence="2" id="KW-0325">Glycoprotein</keyword>
<keyword evidence="1 3" id="KW-0732">Signal</keyword>